<feature type="signal peptide" evidence="1">
    <location>
        <begin position="1"/>
        <end position="22"/>
    </location>
</feature>
<gene>
    <name evidence="2" type="ORF">ACFSC3_15730</name>
</gene>
<evidence type="ECO:0000313" key="2">
    <source>
        <dbReference type="EMBL" id="MFD1789013.1"/>
    </source>
</evidence>
<protein>
    <submittedName>
        <fullName evidence="2">Uncharacterized protein</fullName>
    </submittedName>
</protein>
<accession>A0ABW4NGI5</accession>
<proteinExistence type="predicted"/>
<dbReference type="EMBL" id="JBHUFC010000006">
    <property type="protein sequence ID" value="MFD1789013.1"/>
    <property type="molecule type" value="Genomic_DNA"/>
</dbReference>
<name>A0ABW4NGI5_9SPHN</name>
<organism evidence="2 3">
    <name type="scientific">Sphingomonas floccifaciens</name>
    <dbReference type="NCBI Taxonomy" id="1844115"/>
    <lineage>
        <taxon>Bacteria</taxon>
        <taxon>Pseudomonadati</taxon>
        <taxon>Pseudomonadota</taxon>
        <taxon>Alphaproteobacteria</taxon>
        <taxon>Sphingomonadales</taxon>
        <taxon>Sphingomonadaceae</taxon>
        <taxon>Sphingomonas</taxon>
    </lineage>
</organism>
<keyword evidence="1" id="KW-0732">Signal</keyword>
<sequence length="88" mass="9364">MRISGYAVAAIALGTAVVPAAAQERTATKQGFELPARSGKKILVFRPAVSVGAQSTGGMFEPNADWTDKARANIATRWQSVRRCWATA</sequence>
<feature type="chain" id="PRO_5047226917" evidence="1">
    <location>
        <begin position="23"/>
        <end position="88"/>
    </location>
</feature>
<evidence type="ECO:0000256" key="1">
    <source>
        <dbReference type="SAM" id="SignalP"/>
    </source>
</evidence>
<comment type="caution">
    <text evidence="2">The sequence shown here is derived from an EMBL/GenBank/DDBJ whole genome shotgun (WGS) entry which is preliminary data.</text>
</comment>
<evidence type="ECO:0000313" key="3">
    <source>
        <dbReference type="Proteomes" id="UP001597283"/>
    </source>
</evidence>
<keyword evidence="3" id="KW-1185">Reference proteome</keyword>
<dbReference type="Proteomes" id="UP001597283">
    <property type="component" value="Unassembled WGS sequence"/>
</dbReference>
<reference evidence="3" key="1">
    <citation type="journal article" date="2019" name="Int. J. Syst. Evol. Microbiol.">
        <title>The Global Catalogue of Microorganisms (GCM) 10K type strain sequencing project: providing services to taxonomists for standard genome sequencing and annotation.</title>
        <authorList>
            <consortium name="The Broad Institute Genomics Platform"/>
            <consortium name="The Broad Institute Genome Sequencing Center for Infectious Disease"/>
            <person name="Wu L."/>
            <person name="Ma J."/>
        </authorList>
    </citation>
    <scope>NUCLEOTIDE SEQUENCE [LARGE SCALE GENOMIC DNA]</scope>
    <source>
        <strain evidence="3">Q85</strain>
    </source>
</reference>
<dbReference type="RefSeq" id="WP_380941382.1">
    <property type="nucleotide sequence ID" value="NZ_JBHUFC010000006.1"/>
</dbReference>